<gene>
    <name evidence="1" type="ORF">RHMOL_Rhmol01G0120100</name>
</gene>
<proteinExistence type="predicted"/>
<dbReference type="EMBL" id="CM046388">
    <property type="protein sequence ID" value="KAI8571435.1"/>
    <property type="molecule type" value="Genomic_DNA"/>
</dbReference>
<evidence type="ECO:0000313" key="2">
    <source>
        <dbReference type="Proteomes" id="UP001062846"/>
    </source>
</evidence>
<organism evidence="1 2">
    <name type="scientific">Rhododendron molle</name>
    <name type="common">Chinese azalea</name>
    <name type="synonym">Azalea mollis</name>
    <dbReference type="NCBI Taxonomy" id="49168"/>
    <lineage>
        <taxon>Eukaryota</taxon>
        <taxon>Viridiplantae</taxon>
        <taxon>Streptophyta</taxon>
        <taxon>Embryophyta</taxon>
        <taxon>Tracheophyta</taxon>
        <taxon>Spermatophyta</taxon>
        <taxon>Magnoliopsida</taxon>
        <taxon>eudicotyledons</taxon>
        <taxon>Gunneridae</taxon>
        <taxon>Pentapetalae</taxon>
        <taxon>asterids</taxon>
        <taxon>Ericales</taxon>
        <taxon>Ericaceae</taxon>
        <taxon>Ericoideae</taxon>
        <taxon>Rhodoreae</taxon>
        <taxon>Rhododendron</taxon>
    </lineage>
</organism>
<evidence type="ECO:0000313" key="1">
    <source>
        <dbReference type="EMBL" id="KAI8571435.1"/>
    </source>
</evidence>
<dbReference type="Proteomes" id="UP001062846">
    <property type="component" value="Chromosome 1"/>
</dbReference>
<protein>
    <submittedName>
        <fullName evidence="1">Uncharacterized protein</fullName>
    </submittedName>
</protein>
<name>A0ACC0Q131_RHOML</name>
<sequence length="111" mass="12468">MASRSRYCAVAYYTMMANQTKPNQTNLSLVSQSLGVGYMNPFSPLSSGVAIRFSYTPRTEEELCYEQDYLSAGNPTREFYLIKTISYMAERIVGPGSFGVVFQVRLHSVLL</sequence>
<accession>A0ACC0Q131</accession>
<keyword evidence="2" id="KW-1185">Reference proteome</keyword>
<reference evidence="1" key="1">
    <citation type="submission" date="2022-02" db="EMBL/GenBank/DDBJ databases">
        <title>Plant Genome Project.</title>
        <authorList>
            <person name="Zhang R.-G."/>
        </authorList>
    </citation>
    <scope>NUCLEOTIDE SEQUENCE</scope>
    <source>
        <strain evidence="1">AT1</strain>
    </source>
</reference>
<comment type="caution">
    <text evidence="1">The sequence shown here is derived from an EMBL/GenBank/DDBJ whole genome shotgun (WGS) entry which is preliminary data.</text>
</comment>